<dbReference type="AlphaFoldDB" id="A0A7Y9FGV6"/>
<dbReference type="Pfam" id="PF08378">
    <property type="entry name" value="NERD"/>
    <property type="match status" value="1"/>
</dbReference>
<accession>A0A7Y9FGV6</accession>
<proteinExistence type="predicted"/>
<evidence type="ECO:0000313" key="4">
    <source>
        <dbReference type="Proteomes" id="UP000577956"/>
    </source>
</evidence>
<feature type="region of interest" description="Disordered" evidence="1">
    <location>
        <begin position="1"/>
        <end position="62"/>
    </location>
</feature>
<reference evidence="3 4" key="1">
    <citation type="submission" date="2020-07" db="EMBL/GenBank/DDBJ databases">
        <title>Sequencing the genomes of 1000 actinobacteria strains.</title>
        <authorList>
            <person name="Klenk H.-P."/>
        </authorList>
    </citation>
    <scope>NUCLEOTIDE SEQUENCE [LARGE SCALE GENOMIC DNA]</scope>
    <source>
        <strain evidence="3 4">DSM 24482</strain>
    </source>
</reference>
<organism evidence="3 4">
    <name type="scientific">Cellulomonas oligotrophica</name>
    <dbReference type="NCBI Taxonomy" id="931536"/>
    <lineage>
        <taxon>Bacteria</taxon>
        <taxon>Bacillati</taxon>
        <taxon>Actinomycetota</taxon>
        <taxon>Actinomycetes</taxon>
        <taxon>Micrococcales</taxon>
        <taxon>Cellulomonadaceae</taxon>
        <taxon>Cellulomonas</taxon>
    </lineage>
</organism>
<name>A0A7Y9FGV6_9CELL</name>
<dbReference type="InterPro" id="IPR011528">
    <property type="entry name" value="NERD"/>
</dbReference>
<feature type="region of interest" description="Disordered" evidence="1">
    <location>
        <begin position="207"/>
        <end position="236"/>
    </location>
</feature>
<protein>
    <recommendedName>
        <fullName evidence="2">NERD domain-containing protein</fullName>
    </recommendedName>
</protein>
<feature type="compositionally biased region" description="Basic and acidic residues" evidence="1">
    <location>
        <begin position="1"/>
        <end position="21"/>
    </location>
</feature>
<evidence type="ECO:0000313" key="3">
    <source>
        <dbReference type="EMBL" id="NYD86817.1"/>
    </source>
</evidence>
<dbReference type="Proteomes" id="UP000577956">
    <property type="component" value="Unassembled WGS sequence"/>
</dbReference>
<gene>
    <name evidence="3" type="ORF">BKA21_002366</name>
</gene>
<dbReference type="EMBL" id="JACCBK010000001">
    <property type="protein sequence ID" value="NYD86817.1"/>
    <property type="molecule type" value="Genomic_DNA"/>
</dbReference>
<comment type="caution">
    <text evidence="3">The sequence shown here is derived from an EMBL/GenBank/DDBJ whole genome shotgun (WGS) entry which is preliminary data.</text>
</comment>
<dbReference type="RefSeq" id="WP_170209025.1">
    <property type="nucleotide sequence ID" value="NZ_JACCBK010000001.1"/>
</dbReference>
<evidence type="ECO:0000259" key="2">
    <source>
        <dbReference type="Pfam" id="PF08378"/>
    </source>
</evidence>
<evidence type="ECO:0000256" key="1">
    <source>
        <dbReference type="SAM" id="MobiDB-lite"/>
    </source>
</evidence>
<sequence length="236" mass="24421">MVMRETDGTDGRAPRHARTPEPETGPAAGPLTASGPAPSASTGDPRPSGTLPTPGGAPDDDASQLVARTLDTLADDGWTLLHDLPWPDRPHAVVDHVAVGPAGIVVVASRHGTMTSRLLRESGYGRSAAVERVAQAAAAITATLPPRHRSAVRAVLCAPTGPIPVVINGVPVVAPHRLPELLHVLPPRLSQFGVRDALRVVRTASSSGGRRPWWSLGRETADEADGTDQPGGDATA</sequence>
<feature type="domain" description="NERD" evidence="2">
    <location>
        <begin position="62"/>
        <end position="117"/>
    </location>
</feature>